<dbReference type="Proteomes" id="UP000758155">
    <property type="component" value="Unassembled WGS sequence"/>
</dbReference>
<evidence type="ECO:0000313" key="2">
    <source>
        <dbReference type="Proteomes" id="UP000758155"/>
    </source>
</evidence>
<dbReference type="OrthoDB" id="3796567at2759"/>
<reference evidence="1" key="1">
    <citation type="submission" date="2019-04" db="EMBL/GenBank/DDBJ databases">
        <title>Sequencing of skin fungus with MAO and IRED activity.</title>
        <authorList>
            <person name="Marsaioli A.J."/>
            <person name="Bonatto J.M.C."/>
            <person name="Reis Junior O."/>
        </authorList>
    </citation>
    <scope>NUCLEOTIDE SEQUENCE</scope>
    <source>
        <strain evidence="1">28M1</strain>
    </source>
</reference>
<dbReference type="EMBL" id="SWKV01000140">
    <property type="protein sequence ID" value="KAF3031509.1"/>
    <property type="molecule type" value="Genomic_DNA"/>
</dbReference>
<name>A0A9P4WGB2_9PLEO</name>
<evidence type="ECO:0000313" key="1">
    <source>
        <dbReference type="EMBL" id="KAF3031509.1"/>
    </source>
</evidence>
<dbReference type="AlphaFoldDB" id="A0A9P4WGB2"/>
<comment type="caution">
    <text evidence="1">The sequence shown here is derived from an EMBL/GenBank/DDBJ whole genome shotgun (WGS) entry which is preliminary data.</text>
</comment>
<gene>
    <name evidence="1" type="ORF">E8E12_001958</name>
</gene>
<sequence length="326" mass="37608">MDHCNLSLDVIREQAPIFEKSGIRFPEDTPLMYEKQPYKILDEPSTTIDEDEDIFIATLHAAADIGGFDAMIPVIKFWLRQALTIVEVWDVRLQVRGDADAVMPSYNWCVAAYEKMWHRFKNEVRNPLSDYPYMVREQLLRDVHYTRVFEEGWKWTDLATQDIEAQDFDPHEIRKAIYEHVLKLVRDEFQPRNLGTQEALEQVFGAKTENKEHFLLAESPVVFVDNLGNDLRTRLSIYDGLCQGFYPDLPTMTDAEYDAMYLDSEAEYDQDEYEPVPLEDVEVEALGPSIDVAGFTRIKEPDADDFCTICQEQITLATGSGSSSYE</sequence>
<organism evidence="1 2">
    <name type="scientific">Didymella heteroderae</name>
    <dbReference type="NCBI Taxonomy" id="1769908"/>
    <lineage>
        <taxon>Eukaryota</taxon>
        <taxon>Fungi</taxon>
        <taxon>Dikarya</taxon>
        <taxon>Ascomycota</taxon>
        <taxon>Pezizomycotina</taxon>
        <taxon>Dothideomycetes</taxon>
        <taxon>Pleosporomycetidae</taxon>
        <taxon>Pleosporales</taxon>
        <taxon>Pleosporineae</taxon>
        <taxon>Didymellaceae</taxon>
        <taxon>Didymella</taxon>
    </lineage>
</organism>
<protein>
    <submittedName>
        <fullName evidence="1">Uncharacterized protein</fullName>
    </submittedName>
</protein>
<keyword evidence="2" id="KW-1185">Reference proteome</keyword>
<proteinExistence type="predicted"/>
<accession>A0A9P4WGB2</accession>